<protein>
    <submittedName>
        <fullName evidence="2">Uncharacterized protein</fullName>
    </submittedName>
</protein>
<evidence type="ECO:0000256" key="1">
    <source>
        <dbReference type="SAM" id="MobiDB-lite"/>
    </source>
</evidence>
<proteinExistence type="predicted"/>
<accession>A0ABQ9W015</accession>
<comment type="caution">
    <text evidence="2">The sequence shown here is derived from an EMBL/GenBank/DDBJ whole genome shotgun (WGS) entry which is preliminary data.</text>
</comment>
<keyword evidence="3" id="KW-1185">Reference proteome</keyword>
<evidence type="ECO:0000313" key="3">
    <source>
        <dbReference type="Proteomes" id="UP001266305"/>
    </source>
</evidence>
<organism evidence="2 3">
    <name type="scientific">Saguinus oedipus</name>
    <name type="common">Cotton-top tamarin</name>
    <name type="synonym">Oedipomidas oedipus</name>
    <dbReference type="NCBI Taxonomy" id="9490"/>
    <lineage>
        <taxon>Eukaryota</taxon>
        <taxon>Metazoa</taxon>
        <taxon>Chordata</taxon>
        <taxon>Craniata</taxon>
        <taxon>Vertebrata</taxon>
        <taxon>Euteleostomi</taxon>
        <taxon>Mammalia</taxon>
        <taxon>Eutheria</taxon>
        <taxon>Euarchontoglires</taxon>
        <taxon>Primates</taxon>
        <taxon>Haplorrhini</taxon>
        <taxon>Platyrrhini</taxon>
        <taxon>Cebidae</taxon>
        <taxon>Callitrichinae</taxon>
        <taxon>Saguinus</taxon>
    </lineage>
</organism>
<dbReference type="EMBL" id="JASSZA010000004">
    <property type="protein sequence ID" value="KAK2114775.1"/>
    <property type="molecule type" value="Genomic_DNA"/>
</dbReference>
<name>A0ABQ9W015_SAGOE</name>
<reference evidence="2 3" key="1">
    <citation type="submission" date="2023-05" db="EMBL/GenBank/DDBJ databases">
        <title>B98-5 Cell Line De Novo Hybrid Assembly: An Optical Mapping Approach.</title>
        <authorList>
            <person name="Kananen K."/>
            <person name="Auerbach J.A."/>
            <person name="Kautto E."/>
            <person name="Blachly J.S."/>
        </authorList>
    </citation>
    <scope>NUCLEOTIDE SEQUENCE [LARGE SCALE GENOMIC DNA]</scope>
    <source>
        <strain evidence="2">B95-8</strain>
        <tissue evidence="2">Cell line</tissue>
    </source>
</reference>
<dbReference type="Proteomes" id="UP001266305">
    <property type="component" value="Unassembled WGS sequence"/>
</dbReference>
<evidence type="ECO:0000313" key="2">
    <source>
        <dbReference type="EMBL" id="KAK2114775.1"/>
    </source>
</evidence>
<gene>
    <name evidence="2" type="ORF">P7K49_009041</name>
</gene>
<feature type="region of interest" description="Disordered" evidence="1">
    <location>
        <begin position="1"/>
        <end position="181"/>
    </location>
</feature>
<feature type="compositionally biased region" description="Basic and acidic residues" evidence="1">
    <location>
        <begin position="117"/>
        <end position="130"/>
    </location>
</feature>
<sequence length="181" mass="19413">MTSSSDVRVPQDDGTMASSGAERVPQDDGTMASSSDVRVPQDDGTMASSGAVRVPQDDGTMASRLLVGTSDVCSSEPGHHGLERCCSASEKLPQREGTGKTEHRSTLWSWAGAQASEPRKTSRFTREPKAYDAAAPALETQPQGDEEDIASRYPTLWTEQVKSRQNKTNKNSGKTVPDVTL</sequence>
<dbReference type="Pfam" id="PF16597">
    <property type="entry name" value="Thyroglob_assoc"/>
    <property type="match status" value="1"/>
</dbReference>
<feature type="compositionally biased region" description="Basic and acidic residues" evidence="1">
    <location>
        <begin position="92"/>
        <end position="105"/>
    </location>
</feature>